<feature type="transmembrane region" description="Helical" evidence="1">
    <location>
        <begin position="20"/>
        <end position="43"/>
    </location>
</feature>
<comment type="caution">
    <text evidence="2">The sequence shown here is derived from an EMBL/GenBank/DDBJ whole genome shotgun (WGS) entry which is preliminary data.</text>
</comment>
<keyword evidence="1" id="KW-0472">Membrane</keyword>
<evidence type="ECO:0000313" key="2">
    <source>
        <dbReference type="EMBL" id="MFD1047723.1"/>
    </source>
</evidence>
<name>A0ABW3MAU0_9PSEU</name>
<reference evidence="3" key="1">
    <citation type="journal article" date="2019" name="Int. J. Syst. Evol. Microbiol.">
        <title>The Global Catalogue of Microorganisms (GCM) 10K type strain sequencing project: providing services to taxonomists for standard genome sequencing and annotation.</title>
        <authorList>
            <consortium name="The Broad Institute Genomics Platform"/>
            <consortium name="The Broad Institute Genome Sequencing Center for Infectious Disease"/>
            <person name="Wu L."/>
            <person name="Ma J."/>
        </authorList>
    </citation>
    <scope>NUCLEOTIDE SEQUENCE [LARGE SCALE GENOMIC DNA]</scope>
    <source>
        <strain evidence="3">JCM 31486</strain>
    </source>
</reference>
<dbReference type="Proteomes" id="UP001597045">
    <property type="component" value="Unassembled WGS sequence"/>
</dbReference>
<keyword evidence="1" id="KW-1133">Transmembrane helix</keyword>
<evidence type="ECO:0008006" key="4">
    <source>
        <dbReference type="Google" id="ProtNLM"/>
    </source>
</evidence>
<evidence type="ECO:0000256" key="1">
    <source>
        <dbReference type="SAM" id="Phobius"/>
    </source>
</evidence>
<feature type="transmembrane region" description="Helical" evidence="1">
    <location>
        <begin position="78"/>
        <end position="100"/>
    </location>
</feature>
<proteinExistence type="predicted"/>
<dbReference type="EMBL" id="JBHTIS010001218">
    <property type="protein sequence ID" value="MFD1047723.1"/>
    <property type="molecule type" value="Genomic_DNA"/>
</dbReference>
<keyword evidence="1" id="KW-0812">Transmembrane</keyword>
<feature type="transmembrane region" description="Helical" evidence="1">
    <location>
        <begin position="106"/>
        <end position="130"/>
    </location>
</feature>
<gene>
    <name evidence="2" type="ORF">ACFQ1S_20380</name>
</gene>
<keyword evidence="3" id="KW-1185">Reference proteome</keyword>
<sequence length="172" mass="18156">MIALVRYLMADVVRAQKWTAPLLVAAFVLVSAATGGTVLRAWLGIHFGIGCRPDVSEQDTTKGADEEKEGRFPEKIPATMTTAVVILLAGGLLVGVVPFAEWTWSGVLLGLFSAALAVAIGVVGANFGLGRLRPLLKSPLHVVHRLHSGHVGDYVAWLLLGMTVAGALFAFT</sequence>
<accession>A0ABW3MAU0</accession>
<organism evidence="2 3">
    <name type="scientific">Kibdelosporangium lantanae</name>
    <dbReference type="NCBI Taxonomy" id="1497396"/>
    <lineage>
        <taxon>Bacteria</taxon>
        <taxon>Bacillati</taxon>
        <taxon>Actinomycetota</taxon>
        <taxon>Actinomycetes</taxon>
        <taxon>Pseudonocardiales</taxon>
        <taxon>Pseudonocardiaceae</taxon>
        <taxon>Kibdelosporangium</taxon>
    </lineage>
</organism>
<feature type="transmembrane region" description="Helical" evidence="1">
    <location>
        <begin position="151"/>
        <end position="171"/>
    </location>
</feature>
<protein>
    <recommendedName>
        <fullName evidence="4">DUF3017 domain-containing protein</fullName>
    </recommendedName>
</protein>
<evidence type="ECO:0000313" key="3">
    <source>
        <dbReference type="Proteomes" id="UP001597045"/>
    </source>
</evidence>